<keyword evidence="3" id="KW-1185">Reference proteome</keyword>
<protein>
    <recommendedName>
        <fullName evidence="4">HNH nuclease domain-containing protein</fullName>
    </recommendedName>
</protein>
<comment type="caution">
    <text evidence="2">The sequence shown here is derived from an EMBL/GenBank/DDBJ whole genome shotgun (WGS) entry which is preliminary data.</text>
</comment>
<reference evidence="2" key="1">
    <citation type="submission" date="2023-06" db="EMBL/GenBank/DDBJ databases">
        <authorList>
            <consortium name="Lawrence Berkeley National Laboratory"/>
            <person name="Ahrendt S."/>
            <person name="Sahu N."/>
            <person name="Indic B."/>
            <person name="Wong-Bajracharya J."/>
            <person name="Merenyi Z."/>
            <person name="Ke H.-M."/>
            <person name="Monk M."/>
            <person name="Kocsube S."/>
            <person name="Drula E."/>
            <person name="Lipzen A."/>
            <person name="Balint B."/>
            <person name="Henrissat B."/>
            <person name="Andreopoulos B."/>
            <person name="Martin F.M."/>
            <person name="Harder C.B."/>
            <person name="Rigling D."/>
            <person name="Ford K.L."/>
            <person name="Foster G.D."/>
            <person name="Pangilinan J."/>
            <person name="Papanicolaou A."/>
            <person name="Barry K."/>
            <person name="LaButti K."/>
            <person name="Viragh M."/>
            <person name="Koriabine M."/>
            <person name="Yan M."/>
            <person name="Riley R."/>
            <person name="Champramary S."/>
            <person name="Plett K.L."/>
            <person name="Tsai I.J."/>
            <person name="Slot J."/>
            <person name="Sipos G."/>
            <person name="Plett J."/>
            <person name="Nagy L.G."/>
            <person name="Grigoriev I.V."/>
        </authorList>
    </citation>
    <scope>NUCLEOTIDE SEQUENCE</scope>
    <source>
        <strain evidence="2">CCBAS 213</strain>
    </source>
</reference>
<name>A0AA39TU78_ARMTA</name>
<sequence length="369" mass="41273">MTELTADSQTPRPPLDPVIENGVECFGIPHWFVLDACLVVATSTPEPSGRIRIDENGFLTGQKYWFFLSDGAARLDYPVCLNFSEWTPLARTEVPERRLAIDQRDRPVMNPPYEASFSDISLALQYADGYSAISELNEELRGMHLVPEAYAPWYNHHRIFEYFSEDENDLNIALGPDARPIDDIRQILTLESGLKECMDRPSHVLAPFGDKYVSFFFAPWHIGLAENYHMRTARLPTRIQGYALFVRFAWAMIQLVRSFPSRETLIKKRGRGDYESADGSEQSTTSKSRKVGREHASDGVGPSSTGDSWTEASAEGLDTSSDISDCSDATLDDARFASNASLSNTHDDCERSELGSPSLILQSQPTPKC</sequence>
<dbReference type="EMBL" id="JAUEPS010000007">
    <property type="protein sequence ID" value="KAK0463649.1"/>
    <property type="molecule type" value="Genomic_DNA"/>
</dbReference>
<evidence type="ECO:0000256" key="1">
    <source>
        <dbReference type="SAM" id="MobiDB-lite"/>
    </source>
</evidence>
<evidence type="ECO:0000313" key="2">
    <source>
        <dbReference type="EMBL" id="KAK0463649.1"/>
    </source>
</evidence>
<organism evidence="2 3">
    <name type="scientific">Armillaria tabescens</name>
    <name type="common">Ringless honey mushroom</name>
    <name type="synonym">Agaricus tabescens</name>
    <dbReference type="NCBI Taxonomy" id="1929756"/>
    <lineage>
        <taxon>Eukaryota</taxon>
        <taxon>Fungi</taxon>
        <taxon>Dikarya</taxon>
        <taxon>Basidiomycota</taxon>
        <taxon>Agaricomycotina</taxon>
        <taxon>Agaricomycetes</taxon>
        <taxon>Agaricomycetidae</taxon>
        <taxon>Agaricales</taxon>
        <taxon>Marasmiineae</taxon>
        <taxon>Physalacriaceae</taxon>
        <taxon>Desarmillaria</taxon>
    </lineage>
</organism>
<dbReference type="AlphaFoldDB" id="A0AA39TU78"/>
<dbReference type="Proteomes" id="UP001175211">
    <property type="component" value="Unassembled WGS sequence"/>
</dbReference>
<dbReference type="RefSeq" id="XP_060334959.1">
    <property type="nucleotide sequence ID" value="XM_060479879.1"/>
</dbReference>
<gene>
    <name evidence="2" type="ORF">EV420DRAFT_1728806</name>
</gene>
<evidence type="ECO:0000313" key="3">
    <source>
        <dbReference type="Proteomes" id="UP001175211"/>
    </source>
</evidence>
<feature type="region of interest" description="Disordered" evidence="1">
    <location>
        <begin position="269"/>
        <end position="324"/>
    </location>
</feature>
<feature type="compositionally biased region" description="Polar residues" evidence="1">
    <location>
        <begin position="302"/>
        <end position="311"/>
    </location>
</feature>
<feature type="compositionally biased region" description="Polar residues" evidence="1">
    <location>
        <begin position="359"/>
        <end position="369"/>
    </location>
</feature>
<accession>A0AA39TU78</accession>
<proteinExistence type="predicted"/>
<evidence type="ECO:0008006" key="4">
    <source>
        <dbReference type="Google" id="ProtNLM"/>
    </source>
</evidence>
<feature type="region of interest" description="Disordered" evidence="1">
    <location>
        <begin position="341"/>
        <end position="369"/>
    </location>
</feature>
<dbReference type="GeneID" id="85363427"/>